<protein>
    <submittedName>
        <fullName evidence="1">Uncharacterized protein</fullName>
    </submittedName>
</protein>
<accession>A0ABV8RUD1</accession>
<sequence>MTTANTKFSIDDLIEASRGAWSDATRHGRLSIQDREAVTRELLQECQEAGLDLDGPEGQAAISLGYLIFEDTRVQEAQRREAAGRFLGDALNDEGVMQALRGANDAALQQEIVELMVEEAELTSVGPLTRLDDENFALRVWTATDMAAAVRNAHESFTED</sequence>
<name>A0ABV8RUD1_9BURK</name>
<dbReference type="RefSeq" id="WP_376811433.1">
    <property type="nucleotide sequence ID" value="NZ_JBHSDY010000002.1"/>
</dbReference>
<dbReference type="Proteomes" id="UP001595756">
    <property type="component" value="Unassembled WGS sequence"/>
</dbReference>
<evidence type="ECO:0000313" key="2">
    <source>
        <dbReference type="Proteomes" id="UP001595756"/>
    </source>
</evidence>
<gene>
    <name evidence="1" type="ORF">ACFO0J_02250</name>
</gene>
<comment type="caution">
    <text evidence="1">The sequence shown here is derived from an EMBL/GenBank/DDBJ whole genome shotgun (WGS) entry which is preliminary data.</text>
</comment>
<keyword evidence="2" id="KW-1185">Reference proteome</keyword>
<organism evidence="1 2">
    <name type="scientific">Castellaniella hirudinis</name>
    <dbReference type="NCBI Taxonomy" id="1144617"/>
    <lineage>
        <taxon>Bacteria</taxon>
        <taxon>Pseudomonadati</taxon>
        <taxon>Pseudomonadota</taxon>
        <taxon>Betaproteobacteria</taxon>
        <taxon>Burkholderiales</taxon>
        <taxon>Alcaligenaceae</taxon>
        <taxon>Castellaniella</taxon>
    </lineage>
</organism>
<reference evidence="2" key="1">
    <citation type="journal article" date="2019" name="Int. J. Syst. Evol. Microbiol.">
        <title>The Global Catalogue of Microorganisms (GCM) 10K type strain sequencing project: providing services to taxonomists for standard genome sequencing and annotation.</title>
        <authorList>
            <consortium name="The Broad Institute Genomics Platform"/>
            <consortium name="The Broad Institute Genome Sequencing Center for Infectious Disease"/>
            <person name="Wu L."/>
            <person name="Ma J."/>
        </authorList>
    </citation>
    <scope>NUCLEOTIDE SEQUENCE [LARGE SCALE GENOMIC DNA]</scope>
    <source>
        <strain evidence="2">CGMCC 1.19029</strain>
    </source>
</reference>
<proteinExistence type="predicted"/>
<evidence type="ECO:0000313" key="1">
    <source>
        <dbReference type="EMBL" id="MFC4296862.1"/>
    </source>
</evidence>
<dbReference type="EMBL" id="JBHSDY010000002">
    <property type="protein sequence ID" value="MFC4296862.1"/>
    <property type="molecule type" value="Genomic_DNA"/>
</dbReference>